<dbReference type="InterPro" id="IPR001330">
    <property type="entry name" value="Prenyltrans"/>
</dbReference>
<dbReference type="GO" id="GO:0005965">
    <property type="term" value="C:protein farnesyltransferase complex"/>
    <property type="evidence" value="ECO:0007669"/>
    <property type="project" value="UniProtKB-UniRule"/>
</dbReference>
<dbReference type="PANTHER" id="PTHR11774">
    <property type="entry name" value="GERANYLGERANYL TRANSFERASE TYPE BETA SUBUNIT"/>
    <property type="match status" value="1"/>
</dbReference>
<keyword evidence="6 14" id="KW-0808">Transferase</keyword>
<evidence type="ECO:0000256" key="4">
    <source>
        <dbReference type="ARBA" id="ARBA00022553"/>
    </source>
</evidence>
<keyword evidence="4" id="KW-0597">Phosphoprotein</keyword>
<keyword evidence="8" id="KW-0677">Repeat</keyword>
<dbReference type="AlphaFoldDB" id="A0A2A2JAA9"/>
<gene>
    <name evidence="17" type="ORF">WR25_15022</name>
</gene>
<accession>A0A2A2JAA9</accession>
<evidence type="ECO:0000256" key="14">
    <source>
        <dbReference type="RuleBase" id="RU365056"/>
    </source>
</evidence>
<evidence type="ECO:0000259" key="16">
    <source>
        <dbReference type="Pfam" id="PF00432"/>
    </source>
</evidence>
<evidence type="ECO:0000256" key="5">
    <source>
        <dbReference type="ARBA" id="ARBA00022602"/>
    </source>
</evidence>
<keyword evidence="10" id="KW-0443">Lipid metabolism</keyword>
<feature type="domain" description="Prenyltransferase alpha-alpha toroid" evidence="16">
    <location>
        <begin position="51"/>
        <end position="373"/>
    </location>
</feature>
<comment type="cofactor">
    <cofactor evidence="14">
        <name>Zn(2+)</name>
        <dbReference type="ChEBI" id="CHEBI:29105"/>
    </cofactor>
    <text evidence="14">Binds 1 zinc ion per subunit.</text>
</comment>
<evidence type="ECO:0000256" key="8">
    <source>
        <dbReference type="ARBA" id="ARBA00022737"/>
    </source>
</evidence>
<dbReference type="SUPFAM" id="SSF48239">
    <property type="entry name" value="Terpenoid cyclases/Protein prenyltransferases"/>
    <property type="match status" value="1"/>
</dbReference>
<dbReference type="InterPro" id="IPR008930">
    <property type="entry name" value="Terpenoid_cyclase/PrenylTrfase"/>
</dbReference>
<evidence type="ECO:0000256" key="7">
    <source>
        <dbReference type="ARBA" id="ARBA00022723"/>
    </source>
</evidence>
<comment type="function">
    <text evidence="12">Essential subunit of the farnesyltransferase complex. Catalyzes the transfer of a farnesyl moiety from farnesyl diphosphate to a cysteine at the fourth position from the C-terminus of several proteins having the C-terminal sequence Cys-aliphatic-aliphatic-X.</text>
</comment>
<evidence type="ECO:0000256" key="2">
    <source>
        <dbReference type="ARBA" id="ARBA00012702"/>
    </source>
</evidence>
<evidence type="ECO:0000256" key="9">
    <source>
        <dbReference type="ARBA" id="ARBA00022833"/>
    </source>
</evidence>
<dbReference type="CDD" id="cd02893">
    <property type="entry name" value="FTase"/>
    <property type="match status" value="1"/>
</dbReference>
<evidence type="ECO:0000256" key="12">
    <source>
        <dbReference type="ARBA" id="ARBA00055850"/>
    </source>
</evidence>
<dbReference type="Gene3D" id="1.50.10.20">
    <property type="match status" value="1"/>
</dbReference>
<comment type="subunit">
    <text evidence="13">Heterodimer of FNTA and FNTB.</text>
</comment>
<evidence type="ECO:0000256" key="10">
    <source>
        <dbReference type="ARBA" id="ARBA00023098"/>
    </source>
</evidence>
<keyword evidence="18" id="KW-1185">Reference proteome</keyword>
<evidence type="ECO:0000313" key="18">
    <source>
        <dbReference type="Proteomes" id="UP000218231"/>
    </source>
</evidence>
<dbReference type="GO" id="GO:0004660">
    <property type="term" value="F:protein farnesyltransferase activity"/>
    <property type="evidence" value="ECO:0007669"/>
    <property type="project" value="UniProtKB-UniRule"/>
</dbReference>
<dbReference type="Proteomes" id="UP000218231">
    <property type="component" value="Unassembled WGS sequence"/>
</dbReference>
<comment type="function">
    <text evidence="14">Catalyzes the transfer of a farnesyl moiety from farnesyl diphosphate to a cysteine at the fourth position from the C-terminus of several proteins. The beta subunit is responsible for peptide-binding.</text>
</comment>
<comment type="catalytic activity">
    <reaction evidence="11">
        <text>L-cysteinyl-[protein] + (2E,6E)-farnesyl diphosphate = S-(2E,6E)-farnesyl-L-cysteinyl-[protein] + diphosphate</text>
        <dbReference type="Rhea" id="RHEA:13345"/>
        <dbReference type="Rhea" id="RHEA-COMP:10131"/>
        <dbReference type="Rhea" id="RHEA-COMP:11535"/>
        <dbReference type="ChEBI" id="CHEBI:29950"/>
        <dbReference type="ChEBI" id="CHEBI:33019"/>
        <dbReference type="ChEBI" id="CHEBI:86019"/>
        <dbReference type="ChEBI" id="CHEBI:175763"/>
        <dbReference type="EC" id="2.5.1.58"/>
    </reaction>
</comment>
<proteinExistence type="inferred from homology"/>
<comment type="subunit">
    <text evidence="14">Heterodimer of an alpha and a beta subunit.</text>
</comment>
<name>A0A2A2JAA9_9BILA</name>
<evidence type="ECO:0000256" key="15">
    <source>
        <dbReference type="SAM" id="MobiDB-lite"/>
    </source>
</evidence>
<dbReference type="PANTHER" id="PTHR11774:SF6">
    <property type="entry name" value="PROTEIN FARNESYLTRANSFERASE SUBUNIT BETA"/>
    <property type="match status" value="1"/>
</dbReference>
<dbReference type="InterPro" id="IPR045089">
    <property type="entry name" value="PGGT1B-like"/>
</dbReference>
<evidence type="ECO:0000313" key="17">
    <source>
        <dbReference type="EMBL" id="PAV58575.1"/>
    </source>
</evidence>
<comment type="similarity">
    <text evidence="1 14">Belongs to the protein prenyltransferase subunit beta family.</text>
</comment>
<evidence type="ECO:0000256" key="6">
    <source>
        <dbReference type="ARBA" id="ARBA00022679"/>
    </source>
</evidence>
<dbReference type="GO" id="GO:0006629">
    <property type="term" value="P:lipid metabolic process"/>
    <property type="evidence" value="ECO:0007669"/>
    <property type="project" value="UniProtKB-KW"/>
</dbReference>
<protein>
    <recommendedName>
        <fullName evidence="3 14">Protein farnesyltransferase subunit beta</fullName>
        <shortName evidence="14">FTase-beta</shortName>
        <ecNumber evidence="2 14">2.5.1.58</ecNumber>
    </recommendedName>
</protein>
<dbReference type="STRING" id="2018661.A0A2A2JAA9"/>
<keyword evidence="9 14" id="KW-0862">Zinc</keyword>
<dbReference type="Pfam" id="PF00432">
    <property type="entry name" value="Prenyltrans"/>
    <property type="match status" value="1"/>
</dbReference>
<keyword evidence="5 14" id="KW-0637">Prenyltransferase</keyword>
<dbReference type="InterPro" id="IPR026872">
    <property type="entry name" value="FTB"/>
</dbReference>
<dbReference type="GO" id="GO:0097354">
    <property type="term" value="P:prenylation"/>
    <property type="evidence" value="ECO:0007669"/>
    <property type="project" value="UniProtKB-UniRule"/>
</dbReference>
<dbReference type="EC" id="2.5.1.58" evidence="2 14"/>
<evidence type="ECO:0000256" key="3">
    <source>
        <dbReference type="ARBA" id="ARBA00015798"/>
    </source>
</evidence>
<comment type="caution">
    <text evidence="17">The sequence shown here is derived from an EMBL/GenBank/DDBJ whole genome shotgun (WGS) entry which is preliminary data.</text>
</comment>
<evidence type="ECO:0000256" key="13">
    <source>
        <dbReference type="ARBA" id="ARBA00064192"/>
    </source>
</evidence>
<dbReference type="OrthoDB" id="10261146at2759"/>
<sequence length="387" mass="43360">MEIRSFRPEFAVSDDGNFTPTSTEQKRVEDIVQESYDSFKSRGPIDKQCLFHRNHHVNYLMKSLKSVPSSYATLDASRTWICFWSLNGLRILDAEIPEETQKDIIRFIKSCEDPKGGYGGGPGQSAHLAPTYAAVMALVLLKSEEALKSIDRPMLLEYLLRMKQSDGSFTMHDDGEADMRSSYCAVAVAIICNILTDELRANVAEWIAGCQTYEGGFGGESGVEAHGGYTYCAVAALALLDKFSIVDDKALLRWLVHRQMKFEGGFQGRTNKLVDGCYSFWQAAVFPILEQTLEDSKEMGLFDSRMLEEYILICCQRSEGGFVDKPGKSRDLYQTCYVLAGLAIAQQYSILKDGHIFGGDEARVNVVNPLFNVDPECEHFAKHFFSK</sequence>
<evidence type="ECO:0000256" key="1">
    <source>
        <dbReference type="ARBA" id="ARBA00010497"/>
    </source>
</evidence>
<reference evidence="17 18" key="1">
    <citation type="journal article" date="2017" name="Curr. Biol.">
        <title>Genome architecture and evolution of a unichromosomal asexual nematode.</title>
        <authorList>
            <person name="Fradin H."/>
            <person name="Zegar C."/>
            <person name="Gutwein M."/>
            <person name="Lucas J."/>
            <person name="Kovtun M."/>
            <person name="Corcoran D."/>
            <person name="Baugh L.R."/>
            <person name="Kiontke K."/>
            <person name="Gunsalus K."/>
            <person name="Fitch D.H."/>
            <person name="Piano F."/>
        </authorList>
    </citation>
    <scope>NUCLEOTIDE SEQUENCE [LARGE SCALE GENOMIC DNA]</scope>
    <source>
        <strain evidence="17">PF1309</strain>
    </source>
</reference>
<dbReference type="FunFam" id="1.50.10.20:FF:000007">
    <property type="entry name" value="Protein farnesyltransferase subunit beta"/>
    <property type="match status" value="1"/>
</dbReference>
<feature type="region of interest" description="Disordered" evidence="15">
    <location>
        <begin position="1"/>
        <end position="24"/>
    </location>
</feature>
<dbReference type="EMBL" id="LIAE01010572">
    <property type="protein sequence ID" value="PAV58575.1"/>
    <property type="molecule type" value="Genomic_DNA"/>
</dbReference>
<keyword evidence="7 14" id="KW-0479">Metal-binding</keyword>
<evidence type="ECO:0000256" key="11">
    <source>
        <dbReference type="ARBA" id="ARBA00050225"/>
    </source>
</evidence>
<dbReference type="GO" id="GO:0008270">
    <property type="term" value="F:zinc ion binding"/>
    <property type="evidence" value="ECO:0007669"/>
    <property type="project" value="UniProtKB-UniRule"/>
</dbReference>
<organism evidence="17 18">
    <name type="scientific">Diploscapter pachys</name>
    <dbReference type="NCBI Taxonomy" id="2018661"/>
    <lineage>
        <taxon>Eukaryota</taxon>
        <taxon>Metazoa</taxon>
        <taxon>Ecdysozoa</taxon>
        <taxon>Nematoda</taxon>
        <taxon>Chromadorea</taxon>
        <taxon>Rhabditida</taxon>
        <taxon>Rhabditina</taxon>
        <taxon>Rhabditomorpha</taxon>
        <taxon>Rhabditoidea</taxon>
        <taxon>Rhabditidae</taxon>
        <taxon>Diploscapter</taxon>
    </lineage>
</organism>